<dbReference type="Pfam" id="PF01037">
    <property type="entry name" value="AsnC_trans_reg"/>
    <property type="match status" value="1"/>
</dbReference>
<dbReference type="Gene3D" id="3.30.70.920">
    <property type="match status" value="1"/>
</dbReference>
<gene>
    <name evidence="5" type="ORF">JYB65_07885</name>
</gene>
<evidence type="ECO:0000256" key="2">
    <source>
        <dbReference type="ARBA" id="ARBA00023125"/>
    </source>
</evidence>
<dbReference type="PANTHER" id="PTHR30154:SF53">
    <property type="entry name" value="HTH-TYPE TRANSCRIPTIONAL REGULATOR LRPC"/>
    <property type="match status" value="1"/>
</dbReference>
<evidence type="ECO:0000259" key="4">
    <source>
        <dbReference type="PROSITE" id="PS50956"/>
    </source>
</evidence>
<dbReference type="PROSITE" id="PS50956">
    <property type="entry name" value="HTH_ASNC_2"/>
    <property type="match status" value="1"/>
</dbReference>
<sequence>MDNTDYNIINILQKDGRSTIKEIGQQVSLTSPAVAERIRRLESAGIIKGYTAEIDIMKLGKGISAYINVDVYPKKYELFCKFCENTEAIMEHHHIVGVHNSLLKIFVDDSEALEALLGQIKIYGTSQTSVLLKSYFTKKEIIGKKEK</sequence>
<dbReference type="GO" id="GO:0005829">
    <property type="term" value="C:cytosol"/>
    <property type="evidence" value="ECO:0007669"/>
    <property type="project" value="TreeGrafter"/>
</dbReference>
<dbReference type="InterPro" id="IPR011008">
    <property type="entry name" value="Dimeric_a/b-barrel"/>
</dbReference>
<keyword evidence="6" id="KW-1185">Reference proteome</keyword>
<dbReference type="SUPFAM" id="SSF54909">
    <property type="entry name" value="Dimeric alpha+beta barrel"/>
    <property type="match status" value="1"/>
</dbReference>
<dbReference type="EMBL" id="JAFJZZ010000002">
    <property type="protein sequence ID" value="MBN7773278.1"/>
    <property type="molecule type" value="Genomic_DNA"/>
</dbReference>
<dbReference type="GO" id="GO:0043565">
    <property type="term" value="F:sequence-specific DNA binding"/>
    <property type="evidence" value="ECO:0007669"/>
    <property type="project" value="InterPro"/>
</dbReference>
<dbReference type="Proteomes" id="UP000664545">
    <property type="component" value="Unassembled WGS sequence"/>
</dbReference>
<dbReference type="InterPro" id="IPR019887">
    <property type="entry name" value="Tscrpt_reg_AsnC/Lrp_C"/>
</dbReference>
<evidence type="ECO:0000313" key="5">
    <source>
        <dbReference type="EMBL" id="MBN7773278.1"/>
    </source>
</evidence>
<accession>A0A939IJ60</accession>
<comment type="caution">
    <text evidence="5">The sequence shown here is derived from an EMBL/GenBank/DDBJ whole genome shotgun (WGS) entry which is preliminary data.</text>
</comment>
<dbReference type="CDD" id="cd00090">
    <property type="entry name" value="HTH_ARSR"/>
    <property type="match status" value="1"/>
</dbReference>
<evidence type="ECO:0000256" key="3">
    <source>
        <dbReference type="ARBA" id="ARBA00023163"/>
    </source>
</evidence>
<dbReference type="PANTHER" id="PTHR30154">
    <property type="entry name" value="LEUCINE-RESPONSIVE REGULATORY PROTEIN"/>
    <property type="match status" value="1"/>
</dbReference>
<feature type="domain" description="HTH asnC-type" evidence="4">
    <location>
        <begin position="1"/>
        <end position="62"/>
    </location>
</feature>
<keyword evidence="3" id="KW-0804">Transcription</keyword>
<dbReference type="GO" id="GO:0043200">
    <property type="term" value="P:response to amino acid"/>
    <property type="evidence" value="ECO:0007669"/>
    <property type="project" value="TreeGrafter"/>
</dbReference>
<name>A0A939IJ60_CLOAM</name>
<organism evidence="5 6">
    <name type="scientific">Clostridium aminobutyricum</name>
    <dbReference type="NCBI Taxonomy" id="33953"/>
    <lineage>
        <taxon>Bacteria</taxon>
        <taxon>Bacillati</taxon>
        <taxon>Bacillota</taxon>
        <taxon>Clostridia</taxon>
        <taxon>Eubacteriales</taxon>
        <taxon>Clostridiaceae</taxon>
        <taxon>Clostridium</taxon>
    </lineage>
</organism>
<dbReference type="SUPFAM" id="SSF46785">
    <property type="entry name" value="Winged helix' DNA-binding domain"/>
    <property type="match status" value="1"/>
</dbReference>
<dbReference type="InterPro" id="IPR011991">
    <property type="entry name" value="ArsR-like_HTH"/>
</dbReference>
<dbReference type="SMART" id="SM00344">
    <property type="entry name" value="HTH_ASNC"/>
    <property type="match status" value="1"/>
</dbReference>
<proteinExistence type="predicted"/>
<dbReference type="AlphaFoldDB" id="A0A939IJ60"/>
<reference evidence="5" key="1">
    <citation type="submission" date="2021-02" db="EMBL/GenBank/DDBJ databases">
        <title>Abyssanaerobacter marinus gen.nov., sp., nov, anaerobic bacterium isolated from the Onnuri vent field of Indian Ocean and suggestion of Mogibacteriaceae fam. nov., and proposal of reclassification of ambiguous this family's genus member.</title>
        <authorList>
            <person name="Kim Y.J."/>
            <person name="Yang J.-A."/>
        </authorList>
    </citation>
    <scope>NUCLEOTIDE SEQUENCE</scope>
    <source>
        <strain evidence="5">DSM 2634</strain>
    </source>
</reference>
<protein>
    <submittedName>
        <fullName evidence="5">Lrp/AsnC family transcriptional regulator</fullName>
    </submittedName>
</protein>
<dbReference type="InterPro" id="IPR036388">
    <property type="entry name" value="WH-like_DNA-bd_sf"/>
</dbReference>
<evidence type="ECO:0000256" key="1">
    <source>
        <dbReference type="ARBA" id="ARBA00023015"/>
    </source>
</evidence>
<dbReference type="PRINTS" id="PR00033">
    <property type="entry name" value="HTHASNC"/>
</dbReference>
<dbReference type="Gene3D" id="1.10.10.10">
    <property type="entry name" value="Winged helix-like DNA-binding domain superfamily/Winged helix DNA-binding domain"/>
    <property type="match status" value="1"/>
</dbReference>
<keyword evidence="1" id="KW-0805">Transcription regulation</keyword>
<dbReference type="Pfam" id="PF13412">
    <property type="entry name" value="HTH_24"/>
    <property type="match status" value="1"/>
</dbReference>
<dbReference type="InterPro" id="IPR036390">
    <property type="entry name" value="WH_DNA-bd_sf"/>
</dbReference>
<dbReference type="InterPro" id="IPR000485">
    <property type="entry name" value="AsnC-type_HTH_dom"/>
</dbReference>
<dbReference type="FunFam" id="1.10.10.10:FF:000186">
    <property type="entry name" value="AsnC family transcriptional regulator"/>
    <property type="match status" value="1"/>
</dbReference>
<keyword evidence="2" id="KW-0238">DNA-binding</keyword>
<dbReference type="InterPro" id="IPR019888">
    <property type="entry name" value="Tscrpt_reg_AsnC-like"/>
</dbReference>
<evidence type="ECO:0000313" key="6">
    <source>
        <dbReference type="Proteomes" id="UP000664545"/>
    </source>
</evidence>